<accession>A0A8J7CPN6</accession>
<evidence type="ECO:0000313" key="2">
    <source>
        <dbReference type="EMBL" id="MBE1237232.1"/>
    </source>
</evidence>
<feature type="compositionally biased region" description="Low complexity" evidence="1">
    <location>
        <begin position="454"/>
        <end position="470"/>
    </location>
</feature>
<feature type="compositionally biased region" description="Low complexity" evidence="1">
    <location>
        <begin position="284"/>
        <end position="298"/>
    </location>
</feature>
<protein>
    <submittedName>
        <fullName evidence="2">Uncharacterized protein</fullName>
    </submittedName>
</protein>
<evidence type="ECO:0000256" key="1">
    <source>
        <dbReference type="SAM" id="MobiDB-lite"/>
    </source>
</evidence>
<dbReference type="EMBL" id="JACZHT010000004">
    <property type="protein sequence ID" value="MBE1237232.1"/>
    <property type="molecule type" value="Genomic_DNA"/>
</dbReference>
<feature type="compositionally biased region" description="Polar residues" evidence="1">
    <location>
        <begin position="340"/>
        <end position="349"/>
    </location>
</feature>
<dbReference type="AlphaFoldDB" id="A0A8J7CPN6"/>
<sequence length="508" mass="50923">MAVDAVSAASRTPAAAGSPAAPSPVGAQEDDGLFDGLSFWDLLDVVNPLHHLPIVGPVYRHFSGDELKSGPRLAGGFLFGSWIGLAGSAFEVALQKTTGRDTGEHVFALFEGEPETLSASGSQPLRPAILGGGRDDHYPEGWGTVNPHGPTALVGAPGSASVPFDGLDIRARAPDRLADGGTAPARAPAAVPALELRADLRTPAPLSAPGASVGGFSPLAANVMAPPDRVPGPRDPREVVHARNASLPPPRLGGTHPGGLPGPADLGPGALSRESIHDRAMPGSASAPVIRAASSAPSPAAPPSPAALAADPLGVALGPRPPGGRLADKLPPSLPDLSGKPSSLPRSLTDGRTSMELLELRMQAMAPPAGVRVVAPAGAAAGASGPDRRTVTASREPTGETGDANHRGSRSRSGTRPSVPAGSLANAPASAPALASLPPPVPASPGSDARANRTAGVSVPPSSAPGPTASRFESDSALWGLQQMMRNLDTYRRNQAATSGAAALNTDV</sequence>
<feature type="compositionally biased region" description="Low complexity" evidence="1">
    <location>
        <begin position="411"/>
        <end position="436"/>
    </location>
</feature>
<reference evidence="2" key="1">
    <citation type="submission" date="2020-10" db="EMBL/GenBank/DDBJ databases">
        <title>Genome sequence of the unusual species of purple photosynthetic bacteria, Phaeovibrio sulfidiphilus DSM 23193, type strain.</title>
        <authorList>
            <person name="Kyndt J.A."/>
            <person name="Meyer T.E."/>
        </authorList>
    </citation>
    <scope>NUCLEOTIDE SEQUENCE</scope>
    <source>
        <strain evidence="2">DSM 23193</strain>
    </source>
</reference>
<feature type="region of interest" description="Disordered" evidence="1">
    <location>
        <begin position="379"/>
        <end position="472"/>
    </location>
</feature>
<dbReference type="RefSeq" id="WP_192534247.1">
    <property type="nucleotide sequence ID" value="NZ_JACZHT010000004.1"/>
</dbReference>
<comment type="caution">
    <text evidence="2">The sequence shown here is derived from an EMBL/GenBank/DDBJ whole genome shotgun (WGS) entry which is preliminary data.</text>
</comment>
<keyword evidence="3" id="KW-1185">Reference proteome</keyword>
<feature type="region of interest" description="Disordered" evidence="1">
    <location>
        <begin position="1"/>
        <end position="27"/>
    </location>
</feature>
<feature type="compositionally biased region" description="Low complexity" evidence="1">
    <location>
        <begin position="262"/>
        <end position="271"/>
    </location>
</feature>
<organism evidence="2 3">
    <name type="scientific">Phaeovibrio sulfidiphilus</name>
    <dbReference type="NCBI Taxonomy" id="1220600"/>
    <lineage>
        <taxon>Bacteria</taxon>
        <taxon>Pseudomonadati</taxon>
        <taxon>Pseudomonadota</taxon>
        <taxon>Alphaproteobacteria</taxon>
        <taxon>Rhodospirillales</taxon>
        <taxon>Rhodospirillaceae</taxon>
        <taxon>Phaeovibrio</taxon>
    </lineage>
</organism>
<gene>
    <name evidence="2" type="ORF">IHV25_06180</name>
</gene>
<name>A0A8J7CPN6_9PROT</name>
<proteinExistence type="predicted"/>
<evidence type="ECO:0000313" key="3">
    <source>
        <dbReference type="Proteomes" id="UP000631034"/>
    </source>
</evidence>
<feature type="region of interest" description="Disordered" evidence="1">
    <location>
        <begin position="244"/>
        <end position="349"/>
    </location>
</feature>
<dbReference type="Proteomes" id="UP000631034">
    <property type="component" value="Unassembled WGS sequence"/>
</dbReference>